<gene>
    <name evidence="1" type="ORF">LDC_2195</name>
</gene>
<dbReference type="InterPro" id="IPR027417">
    <property type="entry name" value="P-loop_NTPase"/>
</dbReference>
<reference evidence="1" key="2">
    <citation type="journal article" date="2011" name="Microb. Ecol.">
        <title>Taxonomic and Functional Metagenomic Profiling of the Microbial Community in the Anoxic Sediment of a Sub-saline Shallow Lake (Laguna de Carrizo, Central Spain).</title>
        <authorList>
            <person name="Ferrer M."/>
            <person name="Guazzaroni M.E."/>
            <person name="Richter M."/>
            <person name="Garcia-Salamanca A."/>
            <person name="Yarza P."/>
            <person name="Suarez-Suarez A."/>
            <person name="Solano J."/>
            <person name="Alcaide M."/>
            <person name="van Dillewijn P."/>
            <person name="Molina-Henares M.A."/>
            <person name="Lopez-Cortes N."/>
            <person name="Al-Ramahi Y."/>
            <person name="Guerrero C."/>
            <person name="Acosta A."/>
            <person name="de Eugenio L.I."/>
            <person name="Martinez V."/>
            <person name="Marques S."/>
            <person name="Rojo F."/>
            <person name="Santero E."/>
            <person name="Genilloud O."/>
            <person name="Perez-Perez J."/>
            <person name="Rossello-Mora R."/>
            <person name="Ramos J.L."/>
        </authorList>
    </citation>
    <scope>NUCLEOTIDE SEQUENCE</scope>
</reference>
<name>D9PKX4_9ZZZZ</name>
<dbReference type="PANTHER" id="PTHR46638">
    <property type="entry name" value="CORRINOID ADENOSYLTRANSFERASE"/>
    <property type="match status" value="1"/>
</dbReference>
<dbReference type="EMBL" id="ADZX01000653">
    <property type="protein sequence ID" value="EFK95791.1"/>
    <property type="molecule type" value="Genomic_DNA"/>
</dbReference>
<comment type="caution">
    <text evidence="1">The sequence shown here is derived from an EMBL/GenBank/DDBJ whole genome shotgun (WGS) entry which is preliminary data.</text>
</comment>
<dbReference type="GO" id="GO:0005524">
    <property type="term" value="F:ATP binding"/>
    <property type="evidence" value="ECO:0007669"/>
    <property type="project" value="InterPro"/>
</dbReference>
<dbReference type="Pfam" id="PF02572">
    <property type="entry name" value="CobA_CobO_BtuR"/>
    <property type="match status" value="1"/>
</dbReference>
<dbReference type="AlphaFoldDB" id="D9PKX4"/>
<reference evidence="1" key="1">
    <citation type="submission" date="2010-07" db="EMBL/GenBank/DDBJ databases">
        <authorList>
            <consortium name="CONSOLIDER consortium CSD2007-00005"/>
            <person name="Guazzaroni M.-E."/>
            <person name="Richter M."/>
            <person name="Garcia-Salamanca A."/>
            <person name="Yarza P."/>
            <person name="Ferrer M."/>
        </authorList>
    </citation>
    <scope>NUCLEOTIDE SEQUENCE</scope>
</reference>
<dbReference type="GO" id="GO:0008817">
    <property type="term" value="F:corrinoid adenosyltransferase activity"/>
    <property type="evidence" value="ECO:0007669"/>
    <property type="project" value="UniProtKB-EC"/>
</dbReference>
<dbReference type="Gene3D" id="3.40.50.300">
    <property type="entry name" value="P-loop containing nucleotide triphosphate hydrolases"/>
    <property type="match status" value="1"/>
</dbReference>
<dbReference type="InterPro" id="IPR003724">
    <property type="entry name" value="CblAdoTrfase_CobA"/>
</dbReference>
<protein>
    <submittedName>
        <fullName evidence="1">Cob(I)alamin adenosyltransferase</fullName>
        <ecNumber evidence="1">2.5.1.17</ecNumber>
    </submittedName>
</protein>
<dbReference type="GO" id="GO:0009236">
    <property type="term" value="P:cobalamin biosynthetic process"/>
    <property type="evidence" value="ECO:0007669"/>
    <property type="project" value="InterPro"/>
</dbReference>
<accession>D9PKX4</accession>
<dbReference type="PANTHER" id="PTHR46638:SF1">
    <property type="entry name" value="CORRINOID ADENOSYLTRANSFERASE"/>
    <property type="match status" value="1"/>
</dbReference>
<dbReference type="EC" id="2.5.1.17" evidence="1"/>
<organism evidence="1">
    <name type="scientific">sediment metagenome</name>
    <dbReference type="NCBI Taxonomy" id="749907"/>
    <lineage>
        <taxon>unclassified sequences</taxon>
        <taxon>metagenomes</taxon>
        <taxon>ecological metagenomes</taxon>
    </lineage>
</organism>
<sequence>MGDIYLYTGEGAGKTTNALGLALRMAGHGKKTVIIQFLKWWKDTGEYKIRNRLKGYYIYQFGRKGWKGLSNLGPKDRELCERGLEKAREELRKRKPNLLVLDELNLAVHCGMLDVKEVIRFLDSVPKATDVVITGRHAARELIKRAEYVNEVVMIKMPKKPASKAGIQY</sequence>
<proteinExistence type="predicted"/>
<keyword evidence="1" id="KW-0808">Transferase</keyword>
<dbReference type="PIRSF" id="PIRSF015617">
    <property type="entry name" value="Adensltrnsf_CobA"/>
    <property type="match status" value="1"/>
</dbReference>
<dbReference type="SUPFAM" id="SSF52540">
    <property type="entry name" value="P-loop containing nucleoside triphosphate hydrolases"/>
    <property type="match status" value="1"/>
</dbReference>
<evidence type="ECO:0000313" key="1">
    <source>
        <dbReference type="EMBL" id="EFK95791.1"/>
    </source>
</evidence>